<comment type="caution">
    <text evidence="1">The sequence shown here is derived from an EMBL/GenBank/DDBJ whole genome shotgun (WGS) entry which is preliminary data.</text>
</comment>
<dbReference type="Proteomes" id="UP000032142">
    <property type="component" value="Unassembled WGS sequence"/>
</dbReference>
<evidence type="ECO:0000313" key="2">
    <source>
        <dbReference type="Proteomes" id="UP000032142"/>
    </source>
</evidence>
<evidence type="ECO:0000313" key="1">
    <source>
        <dbReference type="EMBL" id="KHG08259.1"/>
    </source>
</evidence>
<accession>A0A0B0N8U5</accession>
<organism evidence="1 2">
    <name type="scientific">Gossypium arboreum</name>
    <name type="common">Tree cotton</name>
    <name type="synonym">Gossypium nanking</name>
    <dbReference type="NCBI Taxonomy" id="29729"/>
    <lineage>
        <taxon>Eukaryota</taxon>
        <taxon>Viridiplantae</taxon>
        <taxon>Streptophyta</taxon>
        <taxon>Embryophyta</taxon>
        <taxon>Tracheophyta</taxon>
        <taxon>Spermatophyta</taxon>
        <taxon>Magnoliopsida</taxon>
        <taxon>eudicotyledons</taxon>
        <taxon>Gunneridae</taxon>
        <taxon>Pentapetalae</taxon>
        <taxon>rosids</taxon>
        <taxon>malvids</taxon>
        <taxon>Malvales</taxon>
        <taxon>Malvaceae</taxon>
        <taxon>Malvoideae</taxon>
        <taxon>Gossypium</taxon>
    </lineage>
</organism>
<name>A0A0B0N8U5_GOSAR</name>
<reference evidence="2" key="1">
    <citation type="submission" date="2014-09" db="EMBL/GenBank/DDBJ databases">
        <authorList>
            <person name="Mudge J."/>
            <person name="Ramaraj T."/>
            <person name="Lindquist I.E."/>
            <person name="Bharti A.K."/>
            <person name="Sundararajan A."/>
            <person name="Cameron C.T."/>
            <person name="Woodward J.E."/>
            <person name="May G.D."/>
            <person name="Brubaker C."/>
            <person name="Broadhvest J."/>
            <person name="Wilkins T.A."/>
        </authorList>
    </citation>
    <scope>NUCLEOTIDE SEQUENCE</scope>
    <source>
        <strain evidence="2">cv. AKA8401</strain>
    </source>
</reference>
<dbReference type="GO" id="GO:0008233">
    <property type="term" value="F:peptidase activity"/>
    <property type="evidence" value="ECO:0007669"/>
    <property type="project" value="UniProtKB-KW"/>
</dbReference>
<proteinExistence type="predicted"/>
<keyword evidence="1" id="KW-0378">Hydrolase</keyword>
<dbReference type="GO" id="GO:0006508">
    <property type="term" value="P:proteolysis"/>
    <property type="evidence" value="ECO:0007669"/>
    <property type="project" value="UniProtKB-KW"/>
</dbReference>
<sequence length="122" mass="14428">MVLLAHIYQNHISMPWSYSHTYIGILCHDICILTLPKVYTGFSDVITRLKRIQKCSSQAYSYSAIACINSYISYQHVYLTFNYNLTRLFAYKLASDDIKRNRPTSRRLSFSLIQIRFLWFLI</sequence>
<gene>
    <name evidence="1" type="ORF">F383_35336</name>
</gene>
<dbReference type="AlphaFoldDB" id="A0A0B0N8U5"/>
<keyword evidence="2" id="KW-1185">Reference proteome</keyword>
<protein>
    <submittedName>
        <fullName evidence="1">Putative protease AXL1</fullName>
    </submittedName>
</protein>
<keyword evidence="1" id="KW-0645">Protease</keyword>
<dbReference type="EMBL" id="JRRC01493270">
    <property type="protein sequence ID" value="KHG08259.1"/>
    <property type="molecule type" value="Genomic_DNA"/>
</dbReference>